<evidence type="ECO:0000259" key="2">
    <source>
        <dbReference type="Pfam" id="PF06713"/>
    </source>
</evidence>
<organism evidence="3 4">
    <name type="scientific">Jilunia laotingensis</name>
    <dbReference type="NCBI Taxonomy" id="2763675"/>
    <lineage>
        <taxon>Bacteria</taxon>
        <taxon>Pseudomonadati</taxon>
        <taxon>Bacteroidota</taxon>
        <taxon>Bacteroidia</taxon>
        <taxon>Bacteroidales</taxon>
        <taxon>Bacteroidaceae</taxon>
        <taxon>Jilunia</taxon>
    </lineage>
</organism>
<proteinExistence type="predicted"/>
<keyword evidence="4" id="KW-1185">Reference proteome</keyword>
<gene>
    <name evidence="3" type="ORF">H8744_05695</name>
</gene>
<comment type="caution">
    <text evidence="3">The sequence shown here is derived from an EMBL/GenBank/DDBJ whole genome shotgun (WGS) entry which is preliminary data.</text>
</comment>
<protein>
    <submittedName>
        <fullName evidence="3">PH domain-containing protein</fullName>
    </submittedName>
</protein>
<keyword evidence="1" id="KW-0472">Membrane</keyword>
<dbReference type="RefSeq" id="WP_262433922.1">
    <property type="nucleotide sequence ID" value="NZ_JACRTF010000001.1"/>
</dbReference>
<dbReference type="GO" id="GO:0030153">
    <property type="term" value="P:bacteriocin immunity"/>
    <property type="evidence" value="ECO:0007669"/>
    <property type="project" value="InterPro"/>
</dbReference>
<feature type="transmembrane region" description="Helical" evidence="1">
    <location>
        <begin position="36"/>
        <end position="57"/>
    </location>
</feature>
<evidence type="ECO:0000313" key="3">
    <source>
        <dbReference type="EMBL" id="MBC8592750.1"/>
    </source>
</evidence>
<dbReference type="EMBL" id="JACRTF010000001">
    <property type="protein sequence ID" value="MBC8592750.1"/>
    <property type="molecule type" value="Genomic_DNA"/>
</dbReference>
<reference evidence="3" key="1">
    <citation type="submission" date="2020-08" db="EMBL/GenBank/DDBJ databases">
        <title>Genome public.</title>
        <authorList>
            <person name="Liu C."/>
            <person name="Sun Q."/>
        </authorList>
    </citation>
    <scope>NUCLEOTIDE SEQUENCE</scope>
    <source>
        <strain evidence="3">N12</strain>
    </source>
</reference>
<feature type="domain" description="Uncharacterized protein YyaB-like PH" evidence="2">
    <location>
        <begin position="53"/>
        <end position="128"/>
    </location>
</feature>
<dbReference type="InterPro" id="IPR009589">
    <property type="entry name" value="PH_YyaB-like"/>
</dbReference>
<accession>A0A926F6F0</accession>
<evidence type="ECO:0000256" key="1">
    <source>
        <dbReference type="SAM" id="Phobius"/>
    </source>
</evidence>
<dbReference type="AlphaFoldDB" id="A0A926F6F0"/>
<keyword evidence="1" id="KW-0812">Transmembrane</keyword>
<dbReference type="Pfam" id="PF06713">
    <property type="entry name" value="bPH_4"/>
    <property type="match status" value="1"/>
</dbReference>
<feature type="transmembrane region" description="Helical" evidence="1">
    <location>
        <begin position="12"/>
        <end position="30"/>
    </location>
</feature>
<evidence type="ECO:0000313" key="4">
    <source>
        <dbReference type="Proteomes" id="UP000651085"/>
    </source>
</evidence>
<keyword evidence="1" id="KW-1133">Transmembrane helix</keyword>
<name>A0A926F6F0_9BACT</name>
<dbReference type="Proteomes" id="UP000651085">
    <property type="component" value="Unassembled WGS sequence"/>
</dbReference>
<sequence>MNRIFHARIAWYQYLILIILGANTFALLWMKHILLALLMALALIVIIEMVIHTTYTVTSGNELILSYGRFTRKKIIPIKEIVSMEKCHSMKFGNFSVTEYVLIQYGREKYASVVPVKEREFMELVEKRRMKEEQPINK</sequence>